<evidence type="ECO:0000256" key="1">
    <source>
        <dbReference type="ARBA" id="ARBA00006171"/>
    </source>
</evidence>
<dbReference type="GO" id="GO:0000287">
    <property type="term" value="F:magnesium ion binding"/>
    <property type="evidence" value="ECO:0007669"/>
    <property type="project" value="InterPro"/>
</dbReference>
<dbReference type="InterPro" id="IPR010976">
    <property type="entry name" value="B-phosphoglucomutase_hydrolase"/>
</dbReference>
<dbReference type="NCBIfam" id="TIGR02009">
    <property type="entry name" value="PGMB-YQAB-SF"/>
    <property type="match status" value="1"/>
</dbReference>
<accession>A0A0F9G8F7</accession>
<dbReference type="SFLD" id="SFLDS00003">
    <property type="entry name" value="Haloacid_Dehalogenase"/>
    <property type="match status" value="1"/>
</dbReference>
<dbReference type="PRINTS" id="PR00413">
    <property type="entry name" value="HADHALOGNASE"/>
</dbReference>
<dbReference type="SFLD" id="SFLDG01129">
    <property type="entry name" value="C1.5:_HAD__Beta-PGM__Phosphata"/>
    <property type="match status" value="1"/>
</dbReference>
<dbReference type="PANTHER" id="PTHR18901:SF38">
    <property type="entry name" value="PSEUDOURIDINE-5'-PHOSPHATASE"/>
    <property type="match status" value="1"/>
</dbReference>
<dbReference type="NCBIfam" id="TIGR01509">
    <property type="entry name" value="HAD-SF-IA-v3"/>
    <property type="match status" value="1"/>
</dbReference>
<proteinExistence type="inferred from homology"/>
<gene>
    <name evidence="2" type="ORF">LCGC14_1857370</name>
</gene>
<dbReference type="Gene3D" id="1.10.150.240">
    <property type="entry name" value="Putative phosphatase, domain 2"/>
    <property type="match status" value="1"/>
</dbReference>
<dbReference type="InterPro" id="IPR010972">
    <property type="entry name" value="Beta-PGM"/>
</dbReference>
<dbReference type="GO" id="GO:0008801">
    <property type="term" value="F:beta-phosphoglucomutase activity"/>
    <property type="evidence" value="ECO:0007669"/>
    <property type="project" value="InterPro"/>
</dbReference>
<organism evidence="2">
    <name type="scientific">marine sediment metagenome</name>
    <dbReference type="NCBI Taxonomy" id="412755"/>
    <lineage>
        <taxon>unclassified sequences</taxon>
        <taxon>metagenomes</taxon>
        <taxon>ecological metagenomes</taxon>
    </lineage>
</organism>
<dbReference type="Pfam" id="PF00702">
    <property type="entry name" value="Hydrolase"/>
    <property type="match status" value="1"/>
</dbReference>
<dbReference type="InterPro" id="IPR006439">
    <property type="entry name" value="HAD-SF_hydro_IA"/>
</dbReference>
<name>A0A0F9G8F7_9ZZZZ</name>
<dbReference type="EMBL" id="LAZR01018745">
    <property type="protein sequence ID" value="KKL95164.1"/>
    <property type="molecule type" value="Genomic_DNA"/>
</dbReference>
<dbReference type="SUPFAM" id="SSF56784">
    <property type="entry name" value="HAD-like"/>
    <property type="match status" value="1"/>
</dbReference>
<dbReference type="PANTHER" id="PTHR18901">
    <property type="entry name" value="2-DEOXYGLUCOSE-6-PHOSPHATE PHOSPHATASE 2"/>
    <property type="match status" value="1"/>
</dbReference>
<protein>
    <recommendedName>
        <fullName evidence="3">Beta-phosphoglucomutase</fullName>
    </recommendedName>
</protein>
<dbReference type="AlphaFoldDB" id="A0A0F9G8F7"/>
<evidence type="ECO:0008006" key="3">
    <source>
        <dbReference type="Google" id="ProtNLM"/>
    </source>
</evidence>
<dbReference type="Gene3D" id="3.40.50.1000">
    <property type="entry name" value="HAD superfamily/HAD-like"/>
    <property type="match status" value="1"/>
</dbReference>
<dbReference type="NCBIfam" id="TIGR01549">
    <property type="entry name" value="HAD-SF-IA-v1"/>
    <property type="match status" value="1"/>
</dbReference>
<dbReference type="NCBIfam" id="TIGR01990">
    <property type="entry name" value="bPGM"/>
    <property type="match status" value="1"/>
</dbReference>
<evidence type="ECO:0000313" key="2">
    <source>
        <dbReference type="EMBL" id="KKL95164.1"/>
    </source>
</evidence>
<dbReference type="SFLD" id="SFLDF00046">
    <property type="entry name" value="beta-phosphoglucomutase"/>
    <property type="match status" value="1"/>
</dbReference>
<dbReference type="InterPro" id="IPR023198">
    <property type="entry name" value="PGP-like_dom2"/>
</dbReference>
<dbReference type="GO" id="GO:0005975">
    <property type="term" value="P:carbohydrate metabolic process"/>
    <property type="evidence" value="ECO:0007669"/>
    <property type="project" value="InterPro"/>
</dbReference>
<dbReference type="InterPro" id="IPR036412">
    <property type="entry name" value="HAD-like_sf"/>
</dbReference>
<comment type="similarity">
    <text evidence="1">Belongs to the HAD-like hydrolase superfamily. CbbY/CbbZ/Gph/YieH family.</text>
</comment>
<sequence>MKQIKLIIFDMDGVMTETSEQHYLAWKAMAKDIDIEIDRSFNEKLKGVSRMDSLNLILEYGNKIDKYSEEEKAALAAKKNKFYQDLIAHLTEKNLFEGMLDLLKEIKKKKIKIALGSASRNAPTLLKAMNSMSYFDYIVNPKEIKKGKPHPDIFLKVAEDLNIKPEEYIGVEDAIAGIESIKNAGMFAVGIGDPETLKKADIVYIETKEFNLTEVLKKAVTI</sequence>
<comment type="caution">
    <text evidence="2">The sequence shown here is derived from an EMBL/GenBank/DDBJ whole genome shotgun (WGS) entry which is preliminary data.</text>
</comment>
<dbReference type="SFLD" id="SFLDG01135">
    <property type="entry name" value="C1.5.6:_HAD__Beta-PGM__Phospha"/>
    <property type="match status" value="1"/>
</dbReference>
<reference evidence="2" key="1">
    <citation type="journal article" date="2015" name="Nature">
        <title>Complex archaea that bridge the gap between prokaryotes and eukaryotes.</title>
        <authorList>
            <person name="Spang A."/>
            <person name="Saw J.H."/>
            <person name="Jorgensen S.L."/>
            <person name="Zaremba-Niedzwiedzka K."/>
            <person name="Martijn J."/>
            <person name="Lind A.E."/>
            <person name="van Eijk R."/>
            <person name="Schleper C."/>
            <person name="Guy L."/>
            <person name="Ettema T.J."/>
        </authorList>
    </citation>
    <scope>NUCLEOTIDE SEQUENCE</scope>
</reference>
<dbReference type="InterPro" id="IPR023214">
    <property type="entry name" value="HAD_sf"/>
</dbReference>